<evidence type="ECO:0000256" key="1">
    <source>
        <dbReference type="SAM" id="MobiDB-lite"/>
    </source>
</evidence>
<evidence type="ECO:0000259" key="3">
    <source>
        <dbReference type="Pfam" id="PF24870"/>
    </source>
</evidence>
<organism evidence="4 5">
    <name type="scientific">Xylaria multiplex</name>
    <dbReference type="NCBI Taxonomy" id="323545"/>
    <lineage>
        <taxon>Eukaryota</taxon>
        <taxon>Fungi</taxon>
        <taxon>Dikarya</taxon>
        <taxon>Ascomycota</taxon>
        <taxon>Pezizomycotina</taxon>
        <taxon>Sordariomycetes</taxon>
        <taxon>Xylariomycetidae</taxon>
        <taxon>Xylariales</taxon>
        <taxon>Xylariaceae</taxon>
        <taxon>Xylaria</taxon>
    </lineage>
</organism>
<feature type="region of interest" description="Disordered" evidence="1">
    <location>
        <begin position="177"/>
        <end position="203"/>
    </location>
</feature>
<dbReference type="Proteomes" id="UP000481858">
    <property type="component" value="Unassembled WGS sequence"/>
</dbReference>
<keyword evidence="5" id="KW-1185">Reference proteome</keyword>
<feature type="domain" description="DUF7735" evidence="3">
    <location>
        <begin position="35"/>
        <end position="172"/>
    </location>
</feature>
<dbReference type="EMBL" id="WUBL01000005">
    <property type="protein sequence ID" value="KAF2972662.1"/>
    <property type="molecule type" value="Genomic_DNA"/>
</dbReference>
<protein>
    <recommendedName>
        <fullName evidence="3">DUF7735 domain-containing protein</fullName>
    </recommendedName>
</protein>
<keyword evidence="2" id="KW-0732">Signal</keyword>
<feature type="compositionally biased region" description="Low complexity" evidence="1">
    <location>
        <begin position="179"/>
        <end position="198"/>
    </location>
</feature>
<name>A0A7C8J333_9PEZI</name>
<comment type="caution">
    <text evidence="4">The sequence shown here is derived from an EMBL/GenBank/DDBJ whole genome shotgun (WGS) entry which is preliminary data.</text>
</comment>
<dbReference type="InterPro" id="IPR056637">
    <property type="entry name" value="DUF7735"/>
</dbReference>
<accession>A0A7C8J333</accession>
<feature type="chain" id="PRO_5028880295" description="DUF7735 domain-containing protein" evidence="2">
    <location>
        <begin position="17"/>
        <end position="233"/>
    </location>
</feature>
<feature type="signal peptide" evidence="2">
    <location>
        <begin position="1"/>
        <end position="16"/>
    </location>
</feature>
<dbReference type="Pfam" id="PF24870">
    <property type="entry name" value="DUF7735"/>
    <property type="match status" value="1"/>
</dbReference>
<evidence type="ECO:0000256" key="2">
    <source>
        <dbReference type="SAM" id="SignalP"/>
    </source>
</evidence>
<gene>
    <name evidence="4" type="ORF">GQX73_g873</name>
</gene>
<proteinExistence type="predicted"/>
<dbReference type="InParanoid" id="A0A7C8J333"/>
<dbReference type="AlphaFoldDB" id="A0A7C8J333"/>
<sequence length="233" mass="23854">MSSILLLFALAAAATSDMIAMPRQAITSSDTVPAPTSAPTGDPWQCATQNLTRFFDVPKPTGAALTDAIDSYVDGLLAPCMASATELSQVLSCSISNQAQWCGFATAAPPSVVTAAYSEYASTAASWWHAHSSAAVSLSEECPVSWARFGPIDHAWLNQTIAQAGCYNAAHGGDRGNLTTTNSKSTSSISSTPTRTATVGAGPTNNVIGRAGGVDMWMLASTGIGAAAVNTMS</sequence>
<evidence type="ECO:0000313" key="4">
    <source>
        <dbReference type="EMBL" id="KAF2972662.1"/>
    </source>
</evidence>
<dbReference type="OrthoDB" id="4940591at2759"/>
<reference evidence="4 5" key="1">
    <citation type="submission" date="2019-12" db="EMBL/GenBank/DDBJ databases">
        <title>Draft genome sequence of the ascomycete Xylaria multiplex DSM 110363.</title>
        <authorList>
            <person name="Buettner E."/>
            <person name="Kellner H."/>
        </authorList>
    </citation>
    <scope>NUCLEOTIDE SEQUENCE [LARGE SCALE GENOMIC DNA]</scope>
    <source>
        <strain evidence="4 5">DSM 110363</strain>
    </source>
</reference>
<evidence type="ECO:0000313" key="5">
    <source>
        <dbReference type="Proteomes" id="UP000481858"/>
    </source>
</evidence>